<accession>A0A2S0WQ38</accession>
<dbReference type="EMBL" id="CP026952">
    <property type="protein sequence ID" value="AWB93465.1"/>
    <property type="molecule type" value="Genomic_DNA"/>
</dbReference>
<dbReference type="InterPro" id="IPR012312">
    <property type="entry name" value="Hemerythrin-like"/>
</dbReference>
<dbReference type="RefSeq" id="WP_108579851.1">
    <property type="nucleotide sequence ID" value="NZ_CP026952.1"/>
</dbReference>
<sequence length="221" mass="25335">MQSLSVIVRQKRDHARLDELLQQLEESRRHQEDDLLREIYRLVFPHAFAEEGVLWPVMRRVLPDGQALTLEVEQEHQEVNELVAQIDRLPAGDPERDARIRRLVEVLKEDVHDEEDVLLPRLESRLSDRQLQALGLAWEVVRRTAPTRAHPVVSRRPPGNTTSALPLSIIDRSRDRLDAMASRGTRPQAARSASQRLGTLATRLEHVPLFTRGEDPSTSRT</sequence>
<protein>
    <submittedName>
        <fullName evidence="1">Cation-binding protein</fullName>
    </submittedName>
</protein>
<gene>
    <name evidence="1" type="ORF">C3E78_15295</name>
</gene>
<dbReference type="Gene3D" id="1.20.120.520">
    <property type="entry name" value="nmb1532 protein domain like"/>
    <property type="match status" value="1"/>
</dbReference>
<organism evidence="1 2">
    <name type="scientific">Aeromicrobium chenweiae</name>
    <dbReference type="NCBI Taxonomy" id="2079793"/>
    <lineage>
        <taxon>Bacteria</taxon>
        <taxon>Bacillati</taxon>
        <taxon>Actinomycetota</taxon>
        <taxon>Actinomycetes</taxon>
        <taxon>Propionibacteriales</taxon>
        <taxon>Nocardioidaceae</taxon>
        <taxon>Aeromicrobium</taxon>
    </lineage>
</organism>
<proteinExistence type="predicted"/>
<dbReference type="Pfam" id="PF01814">
    <property type="entry name" value="Hemerythrin"/>
    <property type="match status" value="1"/>
</dbReference>
<dbReference type="AlphaFoldDB" id="A0A2S0WQ38"/>
<evidence type="ECO:0000313" key="1">
    <source>
        <dbReference type="EMBL" id="AWB93465.1"/>
    </source>
</evidence>
<dbReference type="PANTHER" id="PTHR35585:SF1">
    <property type="entry name" value="HHE DOMAIN PROTEIN (AFU_ORTHOLOGUE AFUA_4G00730)"/>
    <property type="match status" value="1"/>
</dbReference>
<keyword evidence="2" id="KW-1185">Reference proteome</keyword>
<name>A0A2S0WQ38_9ACTN</name>
<dbReference type="KEGG" id="aez:C3E78_15295"/>
<accession>A0A5F2F1Y3</accession>
<evidence type="ECO:0000313" key="2">
    <source>
        <dbReference type="Proteomes" id="UP000244384"/>
    </source>
</evidence>
<reference evidence="2" key="1">
    <citation type="submission" date="2018-01" db="EMBL/GenBank/DDBJ databases">
        <authorList>
            <person name="Li J."/>
        </authorList>
    </citation>
    <scope>NUCLEOTIDE SEQUENCE [LARGE SCALE GENOMIC DNA]</scope>
    <source>
        <strain evidence="2">592</strain>
    </source>
</reference>
<dbReference type="PANTHER" id="PTHR35585">
    <property type="entry name" value="HHE DOMAIN PROTEIN (AFU_ORTHOLOGUE AFUA_4G00730)"/>
    <property type="match status" value="1"/>
</dbReference>
<dbReference type="OrthoDB" id="9793637at2"/>
<dbReference type="Proteomes" id="UP000244384">
    <property type="component" value="Chromosome"/>
</dbReference>